<evidence type="ECO:0000313" key="2">
    <source>
        <dbReference type="EMBL" id="OQW89990.1"/>
    </source>
</evidence>
<protein>
    <submittedName>
        <fullName evidence="2">Uncharacterized protein</fullName>
    </submittedName>
</protein>
<evidence type="ECO:0000313" key="3">
    <source>
        <dbReference type="Proteomes" id="UP000192505"/>
    </source>
</evidence>
<evidence type="ECO:0000256" key="1">
    <source>
        <dbReference type="SAM" id="Phobius"/>
    </source>
</evidence>
<reference evidence="2 3" key="1">
    <citation type="submission" date="2017-01" db="EMBL/GenBank/DDBJ databases">
        <title>Novel large sulfur bacteria in the metagenomes of groundwater-fed chemosynthetic microbial mats in the Lake Huron basin.</title>
        <authorList>
            <person name="Sharrar A.M."/>
            <person name="Flood B.E."/>
            <person name="Bailey J.V."/>
            <person name="Jones D.S."/>
            <person name="Biddanda B."/>
            <person name="Ruberg S.A."/>
            <person name="Marcus D.N."/>
            <person name="Dick G.J."/>
        </authorList>
    </citation>
    <scope>NUCLEOTIDE SEQUENCE [LARGE SCALE GENOMIC DNA]</scope>
    <source>
        <strain evidence="2">A7</strain>
    </source>
</reference>
<proteinExistence type="predicted"/>
<keyword evidence="1" id="KW-0472">Membrane</keyword>
<dbReference type="Proteomes" id="UP000192505">
    <property type="component" value="Unassembled WGS sequence"/>
</dbReference>
<feature type="transmembrane region" description="Helical" evidence="1">
    <location>
        <begin position="56"/>
        <end position="76"/>
    </location>
</feature>
<organism evidence="2 3">
    <name type="scientific">Rhodoferax ferrireducens</name>
    <dbReference type="NCBI Taxonomy" id="192843"/>
    <lineage>
        <taxon>Bacteria</taxon>
        <taxon>Pseudomonadati</taxon>
        <taxon>Pseudomonadota</taxon>
        <taxon>Betaproteobacteria</taxon>
        <taxon>Burkholderiales</taxon>
        <taxon>Comamonadaceae</taxon>
        <taxon>Rhodoferax</taxon>
    </lineage>
</organism>
<sequence>MSPAAPSSPPHWSHEPPGPWYRWRGYTVRWLLFGLVVSVFQPVADNAASVYVDKAYQALTGLLFGTACAVVFTQAENRLNTPRLRWKTWTIVLCTWLVVKVVFVSVVSAMG</sequence>
<name>A0A1W9KZ80_9BURK</name>
<dbReference type="AlphaFoldDB" id="A0A1W9KZ80"/>
<keyword evidence="1" id="KW-1133">Transmembrane helix</keyword>
<dbReference type="EMBL" id="MTEI01000001">
    <property type="protein sequence ID" value="OQW89990.1"/>
    <property type="molecule type" value="Genomic_DNA"/>
</dbReference>
<accession>A0A1W9KZ80</accession>
<feature type="transmembrane region" description="Helical" evidence="1">
    <location>
        <begin position="26"/>
        <end position="44"/>
    </location>
</feature>
<feature type="transmembrane region" description="Helical" evidence="1">
    <location>
        <begin position="88"/>
        <end position="110"/>
    </location>
</feature>
<keyword evidence="1" id="KW-0812">Transmembrane</keyword>
<gene>
    <name evidence="2" type="ORF">BWK72_01780</name>
</gene>
<comment type="caution">
    <text evidence="2">The sequence shown here is derived from an EMBL/GenBank/DDBJ whole genome shotgun (WGS) entry which is preliminary data.</text>
</comment>